<dbReference type="InterPro" id="IPR027417">
    <property type="entry name" value="P-loop_NTPase"/>
</dbReference>
<evidence type="ECO:0000313" key="3">
    <source>
        <dbReference type="EMBL" id="GGP73680.1"/>
    </source>
</evidence>
<dbReference type="SUPFAM" id="SSF52540">
    <property type="entry name" value="P-loop containing nucleoside triphosphate hydrolases"/>
    <property type="match status" value="1"/>
</dbReference>
<accession>A0A918ARP4</accession>
<proteinExistence type="predicted"/>
<evidence type="ECO:0000313" key="4">
    <source>
        <dbReference type="Proteomes" id="UP000639606"/>
    </source>
</evidence>
<gene>
    <name evidence="3" type="ORF">GCM10010185_53870</name>
</gene>
<reference evidence="3" key="2">
    <citation type="submission" date="2020-09" db="EMBL/GenBank/DDBJ databases">
        <authorList>
            <person name="Sun Q."/>
            <person name="Ohkuma M."/>
        </authorList>
    </citation>
    <scope>NUCLEOTIDE SEQUENCE</scope>
    <source>
        <strain evidence="3">JCM 3313</strain>
    </source>
</reference>
<dbReference type="GO" id="GO:0043531">
    <property type="term" value="F:ADP binding"/>
    <property type="evidence" value="ECO:0007669"/>
    <property type="project" value="InterPro"/>
</dbReference>
<name>A0A918ARP4_9PSEU</name>
<dbReference type="Pfam" id="PF00931">
    <property type="entry name" value="NB-ARC"/>
    <property type="match status" value="1"/>
</dbReference>
<dbReference type="AlphaFoldDB" id="A0A918ARP4"/>
<feature type="region of interest" description="Disordered" evidence="1">
    <location>
        <begin position="43"/>
        <end position="66"/>
    </location>
</feature>
<dbReference type="RefSeq" id="WP_189226116.1">
    <property type="nucleotide sequence ID" value="NZ_BMRG01000014.1"/>
</dbReference>
<comment type="caution">
    <text evidence="3">The sequence shown here is derived from an EMBL/GenBank/DDBJ whole genome shotgun (WGS) entry which is preliminary data.</text>
</comment>
<dbReference type="EMBL" id="BMRG01000014">
    <property type="protein sequence ID" value="GGP73680.1"/>
    <property type="molecule type" value="Genomic_DNA"/>
</dbReference>
<evidence type="ECO:0000256" key="1">
    <source>
        <dbReference type="SAM" id="MobiDB-lite"/>
    </source>
</evidence>
<protein>
    <recommendedName>
        <fullName evidence="2">NB-ARC domain-containing protein</fullName>
    </recommendedName>
</protein>
<dbReference type="InterPro" id="IPR002182">
    <property type="entry name" value="NB-ARC"/>
</dbReference>
<reference evidence="3" key="1">
    <citation type="journal article" date="2014" name="Int. J. Syst. Evol. Microbiol.">
        <title>Complete genome sequence of Corynebacterium casei LMG S-19264T (=DSM 44701T), isolated from a smear-ripened cheese.</title>
        <authorList>
            <consortium name="US DOE Joint Genome Institute (JGI-PGF)"/>
            <person name="Walter F."/>
            <person name="Albersmeier A."/>
            <person name="Kalinowski J."/>
            <person name="Ruckert C."/>
        </authorList>
    </citation>
    <scope>NUCLEOTIDE SEQUENCE</scope>
    <source>
        <strain evidence="3">JCM 3313</strain>
    </source>
</reference>
<dbReference type="Gene3D" id="3.40.50.300">
    <property type="entry name" value="P-loop containing nucleotide triphosphate hydrolases"/>
    <property type="match status" value="1"/>
</dbReference>
<feature type="domain" description="NB-ARC" evidence="2">
    <location>
        <begin position="85"/>
        <end position="260"/>
    </location>
</feature>
<sequence length="421" mass="46060">MWNSLRRWAARRSAPHEHTTGNNVVDNIGGSVQAGHIEQVHLHTPAPPRARPPAESSPGDPHRSLSTWQSHALVEPQELVHVQEVVAELARAIANSTSTAAISVSGAGGLGKTAITHAAVQQVATSEHFTHVVWASAKNTRFSNAGQGDASVDSIYWHDVLRMIAAQLNCPLSPNQALWEQELTDYLAGAPADTRALVVVDNLEVVHAADRVFERLGALGLRHPHVVVVTSRWAVVDEGTDVRDFRIVPLTPAQTYDLVRLLAADTGSDLGTAQDEDLAPVFGITEGNPFLIKLITRRFIVTGRSLERVISELRSVADGKLGGRVRTWLFDRSLDELSARFSQEDAVGLLFSFCASGRGDSLTYHELRAESGVASDDRFESLLETACRLSLVRPSDRNRRYSVHSLLYEYTCPLAWQRQGA</sequence>
<feature type="region of interest" description="Disordered" evidence="1">
    <location>
        <begin position="1"/>
        <end position="29"/>
    </location>
</feature>
<dbReference type="Proteomes" id="UP000639606">
    <property type="component" value="Unassembled WGS sequence"/>
</dbReference>
<keyword evidence="4" id="KW-1185">Reference proteome</keyword>
<evidence type="ECO:0000259" key="2">
    <source>
        <dbReference type="Pfam" id="PF00931"/>
    </source>
</evidence>
<organism evidence="3 4">
    <name type="scientific">Saccharothrix coeruleofusca</name>
    <dbReference type="NCBI Taxonomy" id="33919"/>
    <lineage>
        <taxon>Bacteria</taxon>
        <taxon>Bacillati</taxon>
        <taxon>Actinomycetota</taxon>
        <taxon>Actinomycetes</taxon>
        <taxon>Pseudonocardiales</taxon>
        <taxon>Pseudonocardiaceae</taxon>
        <taxon>Saccharothrix</taxon>
    </lineage>
</organism>